<name>A0A9W6YNR4_9STRA</name>
<dbReference type="GO" id="GO:0003676">
    <property type="term" value="F:nucleic acid binding"/>
    <property type="evidence" value="ECO:0007669"/>
    <property type="project" value="InterPro"/>
</dbReference>
<feature type="compositionally biased region" description="Basic and acidic residues" evidence="10">
    <location>
        <begin position="241"/>
        <end position="263"/>
    </location>
</feature>
<feature type="region of interest" description="Disordered" evidence="10">
    <location>
        <begin position="228"/>
        <end position="266"/>
    </location>
</feature>
<dbReference type="GO" id="GO:0016787">
    <property type="term" value="F:hydrolase activity"/>
    <property type="evidence" value="ECO:0007669"/>
    <property type="project" value="UniProtKB-KW"/>
</dbReference>
<keyword evidence="6" id="KW-0229">DNA integration</keyword>
<dbReference type="GO" id="GO:0003887">
    <property type="term" value="F:DNA-directed DNA polymerase activity"/>
    <property type="evidence" value="ECO:0007669"/>
    <property type="project" value="UniProtKB-KW"/>
</dbReference>
<evidence type="ECO:0000256" key="1">
    <source>
        <dbReference type="ARBA" id="ARBA00022722"/>
    </source>
</evidence>
<evidence type="ECO:0000256" key="3">
    <source>
        <dbReference type="ARBA" id="ARBA00022759"/>
    </source>
</evidence>
<dbReference type="Proteomes" id="UP001165121">
    <property type="component" value="Unassembled WGS sequence"/>
</dbReference>
<keyword evidence="5" id="KW-0460">Magnesium</keyword>
<feature type="domain" description="Integrase catalytic" evidence="11">
    <location>
        <begin position="1"/>
        <end position="81"/>
    </location>
</feature>
<dbReference type="AlphaFoldDB" id="A0A9W6YNR4"/>
<dbReference type="GO" id="GO:0046872">
    <property type="term" value="F:metal ion binding"/>
    <property type="evidence" value="ECO:0007669"/>
    <property type="project" value="UniProtKB-KW"/>
</dbReference>
<accession>A0A9W6YNR4</accession>
<dbReference type="Gene3D" id="3.30.420.10">
    <property type="entry name" value="Ribonuclease H-like superfamily/Ribonuclease H"/>
    <property type="match status" value="1"/>
</dbReference>
<dbReference type="Pfam" id="PF25597">
    <property type="entry name" value="SH3_retrovirus"/>
    <property type="match status" value="1"/>
</dbReference>
<keyword evidence="2" id="KW-0479">Metal-binding</keyword>
<sequence>MILKKYGTHAQFIIAYTPQQNGVAERHMRTIMERVRALLLNGKLPKPIWAECVCHVTTLINMTPSSKTDGRAPYELWYRRIPSVTYMKVFGCSVYVHITEQYPDKLDARPRLCMYLGIPGHKKGYHLIDINTHAIVYSRDVGLKEDEFPPLADLTFNFGTTSSVQTDPLATITAPAPAMTPPADIASVPTLSAGPDASTITVLHKLPSLREAPDGNEIHYYFRTEVKSDSFSPPASKRPRLTKDDDKVSLNSKKDQQEHEQRVHITSYSVCDRAAQATKTAQAKR</sequence>
<keyword evidence="9" id="KW-0233">DNA recombination</keyword>
<keyword evidence="8" id="KW-0239">DNA-directed DNA polymerase</keyword>
<dbReference type="EMBL" id="BSXT01019248">
    <property type="protein sequence ID" value="GMG18143.1"/>
    <property type="molecule type" value="Genomic_DNA"/>
</dbReference>
<dbReference type="InterPro" id="IPR001584">
    <property type="entry name" value="Integrase_cat-core"/>
</dbReference>
<keyword evidence="7" id="KW-0695">RNA-directed DNA polymerase</keyword>
<gene>
    <name evidence="12" type="ORF">Pfra01_003057000</name>
</gene>
<dbReference type="PANTHER" id="PTHR42648">
    <property type="entry name" value="TRANSPOSASE, PUTATIVE-RELATED"/>
    <property type="match status" value="1"/>
</dbReference>
<evidence type="ECO:0000256" key="10">
    <source>
        <dbReference type="SAM" id="MobiDB-lite"/>
    </source>
</evidence>
<dbReference type="SUPFAM" id="SSF53098">
    <property type="entry name" value="Ribonuclease H-like"/>
    <property type="match status" value="1"/>
</dbReference>
<keyword evidence="8" id="KW-0808">Transferase</keyword>
<keyword evidence="1" id="KW-0540">Nuclease</keyword>
<comment type="caution">
    <text evidence="12">The sequence shown here is derived from an EMBL/GenBank/DDBJ whole genome shotgun (WGS) entry which is preliminary data.</text>
</comment>
<keyword evidence="3" id="KW-0255">Endonuclease</keyword>
<dbReference type="GO" id="GO:0004519">
    <property type="term" value="F:endonuclease activity"/>
    <property type="evidence" value="ECO:0007669"/>
    <property type="project" value="UniProtKB-KW"/>
</dbReference>
<evidence type="ECO:0000256" key="5">
    <source>
        <dbReference type="ARBA" id="ARBA00022842"/>
    </source>
</evidence>
<evidence type="ECO:0000256" key="4">
    <source>
        <dbReference type="ARBA" id="ARBA00022801"/>
    </source>
</evidence>
<dbReference type="PROSITE" id="PS50994">
    <property type="entry name" value="INTEGRASE"/>
    <property type="match status" value="1"/>
</dbReference>
<dbReference type="InterPro" id="IPR012337">
    <property type="entry name" value="RNaseH-like_sf"/>
</dbReference>
<proteinExistence type="predicted"/>
<dbReference type="InterPro" id="IPR036397">
    <property type="entry name" value="RNaseH_sf"/>
</dbReference>
<evidence type="ECO:0000256" key="6">
    <source>
        <dbReference type="ARBA" id="ARBA00022908"/>
    </source>
</evidence>
<dbReference type="GO" id="GO:0006310">
    <property type="term" value="P:DNA recombination"/>
    <property type="evidence" value="ECO:0007669"/>
    <property type="project" value="UniProtKB-KW"/>
</dbReference>
<evidence type="ECO:0000313" key="12">
    <source>
        <dbReference type="EMBL" id="GMG18143.1"/>
    </source>
</evidence>
<organism evidence="12 13">
    <name type="scientific">Phytophthora fragariaefolia</name>
    <dbReference type="NCBI Taxonomy" id="1490495"/>
    <lineage>
        <taxon>Eukaryota</taxon>
        <taxon>Sar</taxon>
        <taxon>Stramenopiles</taxon>
        <taxon>Oomycota</taxon>
        <taxon>Peronosporomycetes</taxon>
        <taxon>Peronosporales</taxon>
        <taxon>Peronosporaceae</taxon>
        <taxon>Phytophthora</taxon>
    </lineage>
</organism>
<evidence type="ECO:0000313" key="13">
    <source>
        <dbReference type="Proteomes" id="UP001165121"/>
    </source>
</evidence>
<evidence type="ECO:0000256" key="9">
    <source>
        <dbReference type="ARBA" id="ARBA00023172"/>
    </source>
</evidence>
<keyword evidence="4" id="KW-0378">Hydrolase</keyword>
<protein>
    <submittedName>
        <fullName evidence="12">Unnamed protein product</fullName>
    </submittedName>
</protein>
<keyword evidence="13" id="KW-1185">Reference proteome</keyword>
<dbReference type="PANTHER" id="PTHR42648:SF11">
    <property type="entry name" value="TRANSPOSON TY4-P GAG-POL POLYPROTEIN"/>
    <property type="match status" value="1"/>
</dbReference>
<dbReference type="GO" id="GO:0015074">
    <property type="term" value="P:DNA integration"/>
    <property type="evidence" value="ECO:0007669"/>
    <property type="project" value="UniProtKB-KW"/>
</dbReference>
<dbReference type="InterPro" id="IPR057670">
    <property type="entry name" value="SH3_retrovirus"/>
</dbReference>
<dbReference type="InterPro" id="IPR039537">
    <property type="entry name" value="Retrotran_Ty1/copia-like"/>
</dbReference>
<keyword evidence="8" id="KW-0548">Nucleotidyltransferase</keyword>
<evidence type="ECO:0000259" key="11">
    <source>
        <dbReference type="PROSITE" id="PS50994"/>
    </source>
</evidence>
<evidence type="ECO:0000256" key="2">
    <source>
        <dbReference type="ARBA" id="ARBA00022723"/>
    </source>
</evidence>
<evidence type="ECO:0000256" key="7">
    <source>
        <dbReference type="ARBA" id="ARBA00022918"/>
    </source>
</evidence>
<dbReference type="OrthoDB" id="422839at2759"/>
<dbReference type="GO" id="GO:0003964">
    <property type="term" value="F:RNA-directed DNA polymerase activity"/>
    <property type="evidence" value="ECO:0007669"/>
    <property type="project" value="UniProtKB-KW"/>
</dbReference>
<reference evidence="12" key="1">
    <citation type="submission" date="2023-04" db="EMBL/GenBank/DDBJ databases">
        <title>Phytophthora fragariaefolia NBRC 109709.</title>
        <authorList>
            <person name="Ichikawa N."/>
            <person name="Sato H."/>
            <person name="Tonouchi N."/>
        </authorList>
    </citation>
    <scope>NUCLEOTIDE SEQUENCE</scope>
    <source>
        <strain evidence="12">NBRC 109709</strain>
    </source>
</reference>
<evidence type="ECO:0000256" key="8">
    <source>
        <dbReference type="ARBA" id="ARBA00022932"/>
    </source>
</evidence>